<protein>
    <submittedName>
        <fullName evidence="1">Uncharacterized protein</fullName>
    </submittedName>
</protein>
<dbReference type="Proteomes" id="UP000886998">
    <property type="component" value="Unassembled WGS sequence"/>
</dbReference>
<name>A0A8X6MH27_9ARAC</name>
<sequence length="79" mass="9081">MVIANPRQHLPCRASARCRENGQLQLLHTRYSCRLSDMEKGYEIAICQSESHVSNPDFFASETGEKARFGNIPMLREQR</sequence>
<accession>A0A8X6MH27</accession>
<dbReference type="EMBL" id="BMAV01026711">
    <property type="protein sequence ID" value="GFS52686.1"/>
    <property type="molecule type" value="Genomic_DNA"/>
</dbReference>
<reference evidence="1" key="1">
    <citation type="submission" date="2020-08" db="EMBL/GenBank/DDBJ databases">
        <title>Multicomponent nature underlies the extraordinary mechanical properties of spider dragline silk.</title>
        <authorList>
            <person name="Kono N."/>
            <person name="Nakamura H."/>
            <person name="Mori M."/>
            <person name="Yoshida Y."/>
            <person name="Ohtoshi R."/>
            <person name="Malay A.D."/>
            <person name="Moran D.A.P."/>
            <person name="Tomita M."/>
            <person name="Numata K."/>
            <person name="Arakawa K."/>
        </authorList>
    </citation>
    <scope>NUCLEOTIDE SEQUENCE</scope>
</reference>
<dbReference type="OrthoDB" id="10603362at2759"/>
<keyword evidence="2" id="KW-1185">Reference proteome</keyword>
<proteinExistence type="predicted"/>
<evidence type="ECO:0000313" key="1">
    <source>
        <dbReference type="EMBL" id="GFS52686.1"/>
    </source>
</evidence>
<gene>
    <name evidence="1" type="ORF">TNIN_180841</name>
</gene>
<dbReference type="AlphaFoldDB" id="A0A8X6MH27"/>
<evidence type="ECO:0000313" key="2">
    <source>
        <dbReference type="Proteomes" id="UP000886998"/>
    </source>
</evidence>
<comment type="caution">
    <text evidence="1">The sequence shown here is derived from an EMBL/GenBank/DDBJ whole genome shotgun (WGS) entry which is preliminary data.</text>
</comment>
<organism evidence="1 2">
    <name type="scientific">Trichonephila inaurata madagascariensis</name>
    <dbReference type="NCBI Taxonomy" id="2747483"/>
    <lineage>
        <taxon>Eukaryota</taxon>
        <taxon>Metazoa</taxon>
        <taxon>Ecdysozoa</taxon>
        <taxon>Arthropoda</taxon>
        <taxon>Chelicerata</taxon>
        <taxon>Arachnida</taxon>
        <taxon>Araneae</taxon>
        <taxon>Araneomorphae</taxon>
        <taxon>Entelegynae</taxon>
        <taxon>Araneoidea</taxon>
        <taxon>Nephilidae</taxon>
        <taxon>Trichonephila</taxon>
        <taxon>Trichonephila inaurata</taxon>
    </lineage>
</organism>